<gene>
    <name evidence="9" type="ORF">DPF_0077</name>
</gene>
<dbReference type="SUPFAM" id="SSF81345">
    <property type="entry name" value="ABC transporter involved in vitamin B12 uptake, BtuC"/>
    <property type="match status" value="1"/>
</dbReference>
<keyword evidence="5 8" id="KW-0812">Transmembrane</keyword>
<dbReference type="Proteomes" id="UP000095200">
    <property type="component" value="Unassembled WGS sequence"/>
</dbReference>
<feature type="transmembrane region" description="Helical" evidence="8">
    <location>
        <begin position="343"/>
        <end position="362"/>
    </location>
</feature>
<name>A0A194AF40_9BACT</name>
<feature type="transmembrane region" description="Helical" evidence="8">
    <location>
        <begin position="99"/>
        <end position="119"/>
    </location>
</feature>
<dbReference type="InterPro" id="IPR037294">
    <property type="entry name" value="ABC_BtuC-like"/>
</dbReference>
<comment type="subcellular location">
    <subcellularLocation>
        <location evidence="1">Cell membrane</location>
        <topology evidence="1">Multi-pass membrane protein</topology>
    </subcellularLocation>
</comment>
<comment type="caution">
    <text evidence="9">The sequence shown here is derived from an EMBL/GenBank/DDBJ whole genome shotgun (WGS) entry which is preliminary data.</text>
</comment>
<dbReference type="PANTHER" id="PTHR30472:SF70">
    <property type="entry name" value="MOLYBDATE IMPORT SYSTEM PERMEASE PROTEIN MOLB"/>
    <property type="match status" value="1"/>
</dbReference>
<dbReference type="GO" id="GO:0033214">
    <property type="term" value="P:siderophore-iron import into cell"/>
    <property type="evidence" value="ECO:0007669"/>
    <property type="project" value="TreeGrafter"/>
</dbReference>
<dbReference type="EMBL" id="BDFE01000004">
    <property type="protein sequence ID" value="GAU07399.1"/>
    <property type="molecule type" value="Genomic_DNA"/>
</dbReference>
<evidence type="ECO:0000256" key="1">
    <source>
        <dbReference type="ARBA" id="ARBA00004651"/>
    </source>
</evidence>
<feature type="transmembrane region" description="Helical" evidence="8">
    <location>
        <begin position="153"/>
        <end position="175"/>
    </location>
</feature>
<evidence type="ECO:0000313" key="9">
    <source>
        <dbReference type="EMBL" id="GAU07399.1"/>
    </source>
</evidence>
<feature type="transmembrane region" description="Helical" evidence="8">
    <location>
        <begin position="234"/>
        <end position="252"/>
    </location>
</feature>
<reference evidence="10" key="1">
    <citation type="submission" date="2016-06" db="EMBL/GenBank/DDBJ databases">
        <title>Draft genome sequence of Desulfoplanes formicivorans strain Pf12B.</title>
        <authorList>
            <person name="Watanabe M."/>
            <person name="Kojima H."/>
            <person name="Fukui M."/>
        </authorList>
    </citation>
    <scope>NUCLEOTIDE SEQUENCE [LARGE SCALE GENOMIC DNA]</scope>
    <source>
        <strain evidence="10">Pf12B</strain>
    </source>
</reference>
<evidence type="ECO:0000256" key="4">
    <source>
        <dbReference type="ARBA" id="ARBA00022475"/>
    </source>
</evidence>
<feature type="transmembrane region" description="Helical" evidence="8">
    <location>
        <begin position="272"/>
        <end position="301"/>
    </location>
</feature>
<evidence type="ECO:0000313" key="10">
    <source>
        <dbReference type="Proteomes" id="UP000095200"/>
    </source>
</evidence>
<keyword evidence="10" id="KW-1185">Reference proteome</keyword>
<dbReference type="FunFam" id="1.10.3470.10:FF:000001">
    <property type="entry name" value="Vitamin B12 ABC transporter permease BtuC"/>
    <property type="match status" value="1"/>
</dbReference>
<dbReference type="GO" id="GO:0005886">
    <property type="term" value="C:plasma membrane"/>
    <property type="evidence" value="ECO:0007669"/>
    <property type="project" value="UniProtKB-SubCell"/>
</dbReference>
<evidence type="ECO:0000256" key="5">
    <source>
        <dbReference type="ARBA" id="ARBA00022692"/>
    </source>
</evidence>
<keyword evidence="7 8" id="KW-0472">Membrane</keyword>
<feature type="transmembrane region" description="Helical" evidence="8">
    <location>
        <begin position="39"/>
        <end position="58"/>
    </location>
</feature>
<dbReference type="RefSeq" id="WP_218069946.1">
    <property type="nucleotide sequence ID" value="NZ_BDFE01000004.1"/>
</dbReference>
<organism evidence="9 10">
    <name type="scientific">Desulfoplanes formicivorans</name>
    <dbReference type="NCBI Taxonomy" id="1592317"/>
    <lineage>
        <taxon>Bacteria</taxon>
        <taxon>Pseudomonadati</taxon>
        <taxon>Thermodesulfobacteriota</taxon>
        <taxon>Desulfovibrionia</taxon>
        <taxon>Desulfovibrionales</taxon>
        <taxon>Desulfoplanaceae</taxon>
        <taxon>Desulfoplanes</taxon>
    </lineage>
</organism>
<dbReference type="CDD" id="cd06550">
    <property type="entry name" value="TM_ABC_iron-siderophores_like"/>
    <property type="match status" value="1"/>
</dbReference>
<dbReference type="Pfam" id="PF01032">
    <property type="entry name" value="FecCD"/>
    <property type="match status" value="1"/>
</dbReference>
<evidence type="ECO:0000256" key="8">
    <source>
        <dbReference type="SAM" id="Phobius"/>
    </source>
</evidence>
<evidence type="ECO:0000256" key="6">
    <source>
        <dbReference type="ARBA" id="ARBA00022989"/>
    </source>
</evidence>
<protein>
    <submittedName>
        <fullName evidence="9">ABC transporter permease</fullName>
    </submittedName>
</protein>
<keyword evidence="4" id="KW-1003">Cell membrane</keyword>
<accession>A0A194AF40</accession>
<keyword evidence="6 8" id="KW-1133">Transmembrane helix</keyword>
<dbReference type="InterPro" id="IPR000522">
    <property type="entry name" value="ABC_transptr_permease_BtuC"/>
</dbReference>
<dbReference type="AlphaFoldDB" id="A0A194AF40"/>
<dbReference type="PANTHER" id="PTHR30472">
    <property type="entry name" value="FERRIC ENTEROBACTIN TRANSPORT SYSTEM PERMEASE PROTEIN"/>
    <property type="match status" value="1"/>
</dbReference>
<proteinExistence type="inferred from homology"/>
<sequence>MATESSRNHLVQRLTTRFRKPRVFDPHKTTLGDTGYRTLQYATLGGLMLLTIISLHTGRLDISSSEIRTIVWAALTGTPVDNALLSKSLVFFQVRLPRCILAILVGMGLSASGAVYQALFRNPLVSPDILGVAAGCTFGAALALILPGSSFALVRVLAFIFGLTAVFSALGIARAVGVKPILILVLAGLVVTSFFNAFVMILKYMADPYNQLPAIVFWTMGSFSRAAWKDVNTLIPLVGLGLILITLLRYRLNVLSLGDVQAKSLGLNPKAYRILLIVISSLIVALAVATCGQVCWVGLVIPHIARTLVGPNHKKMLPVTITLGGLFMLLADDIARSVTTAELPISIVTSLIGAPLFAFLLYKNRGSGWI</sequence>
<keyword evidence="3" id="KW-0813">Transport</keyword>
<dbReference type="GO" id="GO:0022857">
    <property type="term" value="F:transmembrane transporter activity"/>
    <property type="evidence" value="ECO:0007669"/>
    <property type="project" value="InterPro"/>
</dbReference>
<feature type="transmembrane region" description="Helical" evidence="8">
    <location>
        <begin position="125"/>
        <end position="146"/>
    </location>
</feature>
<dbReference type="STRING" id="1592317.DPF_0077"/>
<evidence type="ECO:0000256" key="3">
    <source>
        <dbReference type="ARBA" id="ARBA00022448"/>
    </source>
</evidence>
<feature type="transmembrane region" description="Helical" evidence="8">
    <location>
        <begin position="313"/>
        <end position="331"/>
    </location>
</feature>
<comment type="similarity">
    <text evidence="2">Belongs to the binding-protein-dependent transport system permease family. FecCD subfamily.</text>
</comment>
<feature type="transmembrane region" description="Helical" evidence="8">
    <location>
        <begin position="181"/>
        <end position="202"/>
    </location>
</feature>
<evidence type="ECO:0000256" key="7">
    <source>
        <dbReference type="ARBA" id="ARBA00023136"/>
    </source>
</evidence>
<dbReference type="Gene3D" id="1.10.3470.10">
    <property type="entry name" value="ABC transporter involved in vitamin B12 uptake, BtuC"/>
    <property type="match status" value="1"/>
</dbReference>
<evidence type="ECO:0000256" key="2">
    <source>
        <dbReference type="ARBA" id="ARBA00007935"/>
    </source>
</evidence>